<evidence type="ECO:0000313" key="12">
    <source>
        <dbReference type="Proteomes" id="UP000032582"/>
    </source>
</evidence>
<keyword evidence="7" id="KW-0233">DNA recombination</keyword>
<evidence type="ECO:0000256" key="3">
    <source>
        <dbReference type="ARBA" id="ARBA00013365"/>
    </source>
</evidence>
<comment type="similarity">
    <text evidence="1 7">Belongs to the SbcD family.</text>
</comment>
<dbReference type="PANTHER" id="PTHR30337">
    <property type="entry name" value="COMPONENT OF ATP-DEPENDENT DSDNA EXONUCLEASE"/>
    <property type="match status" value="1"/>
</dbReference>
<evidence type="ECO:0000256" key="8">
    <source>
        <dbReference type="SAM" id="MobiDB-lite"/>
    </source>
</evidence>
<dbReference type="EMBL" id="JZSH01000044">
    <property type="protein sequence ID" value="KJF78470.1"/>
    <property type="molecule type" value="Genomic_DNA"/>
</dbReference>
<dbReference type="GO" id="GO:0006260">
    <property type="term" value="P:DNA replication"/>
    <property type="evidence" value="ECO:0007669"/>
    <property type="project" value="UniProtKB-KW"/>
</dbReference>
<keyword evidence="6 7" id="KW-0269">Exonuclease</keyword>
<dbReference type="PATRIC" id="fig|582.24.peg.1793"/>
<evidence type="ECO:0000256" key="1">
    <source>
        <dbReference type="ARBA" id="ARBA00010555"/>
    </source>
</evidence>
<comment type="function">
    <text evidence="7">SbcCD cleaves DNA hairpin structures. These structures can inhibit DNA replication and are intermediates in certain DNA recombination reactions. The complex acts as a 3'-&gt;5' double strand exonuclease that can open hairpins. It also has a 5' single-strand endonuclease activity.</text>
</comment>
<evidence type="ECO:0000313" key="11">
    <source>
        <dbReference type="EMBL" id="KJF78470.1"/>
    </source>
</evidence>
<feature type="domain" description="Nuclease SbcCD subunit D C-terminal" evidence="10">
    <location>
        <begin position="279"/>
        <end position="376"/>
    </location>
</feature>
<evidence type="ECO:0000256" key="5">
    <source>
        <dbReference type="ARBA" id="ARBA00022801"/>
    </source>
</evidence>
<dbReference type="SUPFAM" id="SSF56300">
    <property type="entry name" value="Metallo-dependent phosphatases"/>
    <property type="match status" value="1"/>
</dbReference>
<comment type="caution">
    <text evidence="11">The sequence shown here is derived from an EMBL/GenBank/DDBJ whole genome shotgun (WGS) entry which is preliminary data.</text>
</comment>
<dbReference type="PANTHER" id="PTHR30337:SF0">
    <property type="entry name" value="NUCLEASE SBCCD SUBUNIT D"/>
    <property type="match status" value="1"/>
</dbReference>
<dbReference type="InterPro" id="IPR004843">
    <property type="entry name" value="Calcineurin-like_PHP"/>
</dbReference>
<proteinExistence type="inferred from homology"/>
<reference evidence="11 12" key="1">
    <citation type="submission" date="2015-02" db="EMBL/GenBank/DDBJ databases">
        <title>Whole genome shotgun sequencing of cultured foodborne pathogen.</title>
        <authorList>
            <person name="Timme R."/>
            <person name="Allard M.W."/>
            <person name="Strain E."/>
            <person name="Evans P.S."/>
            <person name="Brown E."/>
        </authorList>
    </citation>
    <scope>NUCLEOTIDE SEQUENCE [LARGE SCALE GENOMIC DNA]</scope>
    <source>
        <strain evidence="11 12">GCSL-TSO-24</strain>
    </source>
</reference>
<evidence type="ECO:0000259" key="9">
    <source>
        <dbReference type="Pfam" id="PF00149"/>
    </source>
</evidence>
<sequence>MKIIHTSDWHLGQYFYTKNRLQEHLQFSDWLINLIKEQQADALIVAGDVFDTASPPSYARELYNRFVAQLQQTGCHLIVLAGNHDAVATLNESRELMACLNADVIARPDPARDLVVLHNKQNQPGAIVCAVPFLRPRDILESQAGQSEAEKQLALLTAIQTHYQSLYDRAVAKRTELGADVPIIMTGHLTTVGAKTSESVRDIYIGTLDAFPAGAFPPADYIALGHIHRAQSIGDSGTIRYSGSPVPLSFDESGQEKSVFLLTLENNSITAIDAVPVPCFQPMVCLKGDLDAISLALEQFPPRDEHTQPVWLDIEIAGRDYLPDIQKRIQALTEPLAAEVLLLRRERRQITADNSEALRETLNELTPDDVFARRLALSDTAEEDIPRLTTLFRRVCEQVRDQAERDSSEISTGISGKSSPRTDSRKGKSE</sequence>
<protein>
    <recommendedName>
        <fullName evidence="3 7">Nuclease SbcCD subunit D</fullName>
    </recommendedName>
</protein>
<feature type="compositionally biased region" description="Basic and acidic residues" evidence="8">
    <location>
        <begin position="420"/>
        <end position="430"/>
    </location>
</feature>
<keyword evidence="7" id="KW-0255">Endonuclease</keyword>
<comment type="subunit">
    <text evidence="2 7">Heterodimer of SbcC and SbcD.</text>
</comment>
<feature type="domain" description="Calcineurin-like phosphoesterase" evidence="9">
    <location>
        <begin position="1"/>
        <end position="192"/>
    </location>
</feature>
<dbReference type="AlphaFoldDB" id="A0A0D8L910"/>
<dbReference type="InterPro" id="IPR041796">
    <property type="entry name" value="Mre11_N"/>
</dbReference>
<accession>A0A0D8L910</accession>
<dbReference type="NCBIfam" id="NF008206">
    <property type="entry name" value="PRK10966.1"/>
    <property type="match status" value="1"/>
</dbReference>
<organism evidence="11 12">
    <name type="scientific">Morganella morganii</name>
    <name type="common">Proteus morganii</name>
    <dbReference type="NCBI Taxonomy" id="582"/>
    <lineage>
        <taxon>Bacteria</taxon>
        <taxon>Pseudomonadati</taxon>
        <taxon>Pseudomonadota</taxon>
        <taxon>Gammaproteobacteria</taxon>
        <taxon>Enterobacterales</taxon>
        <taxon>Morganellaceae</taxon>
        <taxon>Morganella</taxon>
    </lineage>
</organism>
<evidence type="ECO:0000256" key="4">
    <source>
        <dbReference type="ARBA" id="ARBA00022722"/>
    </source>
</evidence>
<evidence type="ECO:0000256" key="7">
    <source>
        <dbReference type="RuleBase" id="RU363069"/>
    </source>
</evidence>
<dbReference type="CDD" id="cd00840">
    <property type="entry name" value="MPP_Mre11_N"/>
    <property type="match status" value="1"/>
</dbReference>
<dbReference type="GO" id="GO:0006310">
    <property type="term" value="P:DNA recombination"/>
    <property type="evidence" value="ECO:0007669"/>
    <property type="project" value="UniProtKB-KW"/>
</dbReference>
<dbReference type="InterPro" id="IPR026843">
    <property type="entry name" value="SbcD_C"/>
</dbReference>
<gene>
    <name evidence="7" type="primary">sbcD</name>
    <name evidence="11" type="ORF">UA45_05875</name>
</gene>
<feature type="compositionally biased region" description="Polar residues" evidence="8">
    <location>
        <begin position="409"/>
        <end position="419"/>
    </location>
</feature>
<evidence type="ECO:0000259" key="10">
    <source>
        <dbReference type="Pfam" id="PF12320"/>
    </source>
</evidence>
<feature type="region of interest" description="Disordered" evidence="8">
    <location>
        <begin position="401"/>
        <end position="430"/>
    </location>
</feature>
<keyword evidence="5 7" id="KW-0378">Hydrolase</keyword>
<dbReference type="InterPro" id="IPR004593">
    <property type="entry name" value="SbcD"/>
</dbReference>
<dbReference type="NCBIfam" id="TIGR00619">
    <property type="entry name" value="sbcd"/>
    <property type="match status" value="1"/>
</dbReference>
<keyword evidence="4 7" id="KW-0540">Nuclease</keyword>
<dbReference type="Pfam" id="PF00149">
    <property type="entry name" value="Metallophos"/>
    <property type="match status" value="1"/>
</dbReference>
<dbReference type="GO" id="GO:0004519">
    <property type="term" value="F:endonuclease activity"/>
    <property type="evidence" value="ECO:0007669"/>
    <property type="project" value="UniProtKB-KW"/>
</dbReference>
<dbReference type="Proteomes" id="UP000032582">
    <property type="component" value="Unassembled WGS sequence"/>
</dbReference>
<evidence type="ECO:0000256" key="2">
    <source>
        <dbReference type="ARBA" id="ARBA00011322"/>
    </source>
</evidence>
<evidence type="ECO:0000256" key="6">
    <source>
        <dbReference type="ARBA" id="ARBA00022839"/>
    </source>
</evidence>
<dbReference type="InterPro" id="IPR050535">
    <property type="entry name" value="DNA_Repair-Maintenance_Comp"/>
</dbReference>
<name>A0A0D8L910_MORMO</name>
<dbReference type="InterPro" id="IPR029052">
    <property type="entry name" value="Metallo-depent_PP-like"/>
</dbReference>
<keyword evidence="7" id="KW-0235">DNA replication</keyword>
<dbReference type="Gene3D" id="3.60.21.10">
    <property type="match status" value="1"/>
</dbReference>
<dbReference type="Gene3D" id="3.30.160.720">
    <property type="match status" value="1"/>
</dbReference>
<dbReference type="GO" id="GO:0008408">
    <property type="term" value="F:3'-5' exonuclease activity"/>
    <property type="evidence" value="ECO:0007669"/>
    <property type="project" value="InterPro"/>
</dbReference>
<dbReference type="Pfam" id="PF12320">
    <property type="entry name" value="SbcD_C"/>
    <property type="match status" value="1"/>
</dbReference>